<dbReference type="AlphaFoldDB" id="A0A9P8L843"/>
<feature type="compositionally biased region" description="Acidic residues" evidence="10">
    <location>
        <begin position="299"/>
        <end position="308"/>
    </location>
</feature>
<evidence type="ECO:0000256" key="10">
    <source>
        <dbReference type="SAM" id="MobiDB-lite"/>
    </source>
</evidence>
<evidence type="ECO:0000256" key="9">
    <source>
        <dbReference type="PROSITE-ProRule" id="PRU00175"/>
    </source>
</evidence>
<dbReference type="GO" id="GO:0005634">
    <property type="term" value="C:nucleus"/>
    <property type="evidence" value="ECO:0007669"/>
    <property type="project" value="TreeGrafter"/>
</dbReference>
<dbReference type="GO" id="GO:0016787">
    <property type="term" value="F:hydrolase activity"/>
    <property type="evidence" value="ECO:0007669"/>
    <property type="project" value="UniProtKB-KW"/>
</dbReference>
<dbReference type="PROSITE" id="PS50089">
    <property type="entry name" value="ZF_RING_2"/>
    <property type="match status" value="1"/>
</dbReference>
<name>A0A9P8L843_9PEZI</name>
<dbReference type="InterPro" id="IPR001650">
    <property type="entry name" value="Helicase_C-like"/>
</dbReference>
<feature type="non-terminal residue" evidence="14">
    <location>
        <position position="1058"/>
    </location>
</feature>
<dbReference type="InterPro" id="IPR000330">
    <property type="entry name" value="SNF2_N"/>
</dbReference>
<evidence type="ECO:0000259" key="13">
    <source>
        <dbReference type="PROSITE" id="PS51194"/>
    </source>
</evidence>
<reference evidence="14" key="1">
    <citation type="submission" date="2021-03" db="EMBL/GenBank/DDBJ databases">
        <title>Comparative genomics and phylogenomic investigation of the class Geoglossomycetes provide insights into ecological specialization and systematics.</title>
        <authorList>
            <person name="Melie T."/>
            <person name="Pirro S."/>
            <person name="Miller A.N."/>
            <person name="Quandt A."/>
        </authorList>
    </citation>
    <scope>NUCLEOTIDE SEQUENCE</scope>
    <source>
        <strain evidence="14">CAQ_001_2017</strain>
    </source>
</reference>
<dbReference type="Pfam" id="PF00097">
    <property type="entry name" value="zf-C3HC4"/>
    <property type="match status" value="1"/>
</dbReference>
<evidence type="ECO:0000256" key="2">
    <source>
        <dbReference type="ARBA" id="ARBA00022723"/>
    </source>
</evidence>
<dbReference type="Gene3D" id="3.40.50.300">
    <property type="entry name" value="P-loop containing nucleotide triphosphate hydrolases"/>
    <property type="match status" value="2"/>
</dbReference>
<feature type="compositionally biased region" description="Basic and acidic residues" evidence="10">
    <location>
        <begin position="287"/>
        <end position="298"/>
    </location>
</feature>
<dbReference type="PANTHER" id="PTHR45626">
    <property type="entry name" value="TRANSCRIPTION TERMINATION FACTOR 2-RELATED"/>
    <property type="match status" value="1"/>
</dbReference>
<evidence type="ECO:0000313" key="15">
    <source>
        <dbReference type="Proteomes" id="UP000750711"/>
    </source>
</evidence>
<feature type="region of interest" description="Disordered" evidence="10">
    <location>
        <begin position="281"/>
        <end position="311"/>
    </location>
</feature>
<dbReference type="InterPro" id="IPR027417">
    <property type="entry name" value="P-loop_NTPase"/>
</dbReference>
<dbReference type="GO" id="GO:0005524">
    <property type="term" value="F:ATP binding"/>
    <property type="evidence" value="ECO:0007669"/>
    <property type="project" value="UniProtKB-KW"/>
</dbReference>
<dbReference type="InterPro" id="IPR013083">
    <property type="entry name" value="Znf_RING/FYVE/PHD"/>
</dbReference>
<protein>
    <submittedName>
        <fullName evidence="14">Uncharacterized protein</fullName>
    </submittedName>
</protein>
<evidence type="ECO:0000256" key="6">
    <source>
        <dbReference type="ARBA" id="ARBA00022806"/>
    </source>
</evidence>
<dbReference type="Gene3D" id="3.30.40.10">
    <property type="entry name" value="Zinc/RING finger domain, C3HC4 (zinc finger)"/>
    <property type="match status" value="1"/>
</dbReference>
<keyword evidence="5" id="KW-0378">Hydrolase</keyword>
<dbReference type="InterPro" id="IPR050628">
    <property type="entry name" value="SNF2_RAD54_helicase_TF"/>
</dbReference>
<dbReference type="InterPro" id="IPR017907">
    <property type="entry name" value="Znf_RING_CS"/>
</dbReference>
<evidence type="ECO:0000256" key="5">
    <source>
        <dbReference type="ARBA" id="ARBA00022801"/>
    </source>
</evidence>
<dbReference type="GO" id="GO:0008094">
    <property type="term" value="F:ATP-dependent activity, acting on DNA"/>
    <property type="evidence" value="ECO:0007669"/>
    <property type="project" value="TreeGrafter"/>
</dbReference>
<dbReference type="Gene3D" id="3.40.50.10810">
    <property type="entry name" value="Tandem AAA-ATPase domain"/>
    <property type="match status" value="1"/>
</dbReference>
<evidence type="ECO:0000259" key="12">
    <source>
        <dbReference type="PROSITE" id="PS51192"/>
    </source>
</evidence>
<dbReference type="GO" id="GO:0008270">
    <property type="term" value="F:zinc ion binding"/>
    <property type="evidence" value="ECO:0007669"/>
    <property type="project" value="UniProtKB-KW"/>
</dbReference>
<dbReference type="CDD" id="cd18008">
    <property type="entry name" value="DEXDc_SHPRH-like"/>
    <property type="match status" value="1"/>
</dbReference>
<gene>
    <name evidence="14" type="ORF">GP486_006030</name>
</gene>
<comment type="caution">
    <text evidence="14">The sequence shown here is derived from an EMBL/GenBank/DDBJ whole genome shotgun (WGS) entry which is preliminary data.</text>
</comment>
<dbReference type="InterPro" id="IPR014001">
    <property type="entry name" value="Helicase_ATP-bd"/>
</dbReference>
<keyword evidence="15" id="KW-1185">Reference proteome</keyword>
<feature type="domain" description="RING-type" evidence="11">
    <location>
        <begin position="801"/>
        <end position="846"/>
    </location>
</feature>
<dbReference type="SMART" id="SM00490">
    <property type="entry name" value="HELICc"/>
    <property type="match status" value="1"/>
</dbReference>
<dbReference type="CDD" id="cd18793">
    <property type="entry name" value="SF2_C_SNF"/>
    <property type="match status" value="1"/>
</dbReference>
<accession>A0A9P8L843</accession>
<dbReference type="SUPFAM" id="SSF52540">
    <property type="entry name" value="P-loop containing nucleoside triphosphate hydrolases"/>
    <property type="match status" value="2"/>
</dbReference>
<dbReference type="Proteomes" id="UP000750711">
    <property type="component" value="Unassembled WGS sequence"/>
</dbReference>
<dbReference type="EMBL" id="JAGHQM010001259">
    <property type="protein sequence ID" value="KAH0556028.1"/>
    <property type="molecule type" value="Genomic_DNA"/>
</dbReference>
<dbReference type="Pfam" id="PF00176">
    <property type="entry name" value="SNF2-rel_dom"/>
    <property type="match status" value="1"/>
</dbReference>
<feature type="region of interest" description="Disordered" evidence="10">
    <location>
        <begin position="17"/>
        <end position="43"/>
    </location>
</feature>
<dbReference type="PROSITE" id="PS51192">
    <property type="entry name" value="HELICASE_ATP_BIND_1"/>
    <property type="match status" value="1"/>
</dbReference>
<dbReference type="Pfam" id="PF00271">
    <property type="entry name" value="Helicase_C"/>
    <property type="match status" value="1"/>
</dbReference>
<dbReference type="GO" id="GO:0004386">
    <property type="term" value="F:helicase activity"/>
    <property type="evidence" value="ECO:0007669"/>
    <property type="project" value="UniProtKB-KW"/>
</dbReference>
<dbReference type="PANTHER" id="PTHR45626:SF17">
    <property type="entry name" value="HELICASE-LIKE TRANSCRIPTION FACTOR"/>
    <property type="match status" value="1"/>
</dbReference>
<keyword evidence="8" id="KW-0067">ATP-binding</keyword>
<dbReference type="InterPro" id="IPR038718">
    <property type="entry name" value="SNF2-like_sf"/>
</dbReference>
<evidence type="ECO:0000259" key="11">
    <source>
        <dbReference type="PROSITE" id="PS50089"/>
    </source>
</evidence>
<organism evidence="14 15">
    <name type="scientific">Trichoglossum hirsutum</name>
    <dbReference type="NCBI Taxonomy" id="265104"/>
    <lineage>
        <taxon>Eukaryota</taxon>
        <taxon>Fungi</taxon>
        <taxon>Dikarya</taxon>
        <taxon>Ascomycota</taxon>
        <taxon>Pezizomycotina</taxon>
        <taxon>Geoglossomycetes</taxon>
        <taxon>Geoglossales</taxon>
        <taxon>Geoglossaceae</taxon>
        <taxon>Trichoglossum</taxon>
    </lineage>
</organism>
<dbReference type="InterPro" id="IPR001841">
    <property type="entry name" value="Znf_RING"/>
</dbReference>
<keyword evidence="4 9" id="KW-0863">Zinc-finger</keyword>
<evidence type="ECO:0000256" key="3">
    <source>
        <dbReference type="ARBA" id="ARBA00022741"/>
    </source>
</evidence>
<evidence type="ECO:0000256" key="4">
    <source>
        <dbReference type="ARBA" id="ARBA00022771"/>
    </source>
</evidence>
<evidence type="ECO:0000256" key="8">
    <source>
        <dbReference type="ARBA" id="ARBA00022840"/>
    </source>
</evidence>
<dbReference type="GO" id="GO:0006281">
    <property type="term" value="P:DNA repair"/>
    <property type="evidence" value="ECO:0007669"/>
    <property type="project" value="TreeGrafter"/>
</dbReference>
<dbReference type="PROSITE" id="PS00518">
    <property type="entry name" value="ZF_RING_1"/>
    <property type="match status" value="1"/>
</dbReference>
<dbReference type="PROSITE" id="PS51194">
    <property type="entry name" value="HELICASE_CTER"/>
    <property type="match status" value="1"/>
</dbReference>
<keyword evidence="3" id="KW-0547">Nucleotide-binding</keyword>
<dbReference type="SMART" id="SM00487">
    <property type="entry name" value="DEXDc"/>
    <property type="match status" value="1"/>
</dbReference>
<keyword evidence="6" id="KW-0347">Helicase</keyword>
<dbReference type="SMART" id="SM00184">
    <property type="entry name" value="RING"/>
    <property type="match status" value="1"/>
</dbReference>
<dbReference type="InterPro" id="IPR018957">
    <property type="entry name" value="Znf_C3HC4_RING-type"/>
</dbReference>
<proteinExistence type="inferred from homology"/>
<evidence type="ECO:0000256" key="1">
    <source>
        <dbReference type="ARBA" id="ARBA00007025"/>
    </source>
</evidence>
<dbReference type="InterPro" id="IPR049730">
    <property type="entry name" value="SNF2/RAD54-like_C"/>
</dbReference>
<evidence type="ECO:0000256" key="7">
    <source>
        <dbReference type="ARBA" id="ARBA00022833"/>
    </source>
</evidence>
<keyword evidence="2" id="KW-0479">Metal-binding</keyword>
<feature type="domain" description="Helicase ATP-binding" evidence="12">
    <location>
        <begin position="412"/>
        <end position="611"/>
    </location>
</feature>
<keyword evidence="7" id="KW-0862">Zinc</keyword>
<comment type="similarity">
    <text evidence="1">Belongs to the SNF2/RAD54 helicase family.</text>
</comment>
<dbReference type="SUPFAM" id="SSF57850">
    <property type="entry name" value="RING/U-box"/>
    <property type="match status" value="1"/>
</dbReference>
<feature type="domain" description="Helicase C-terminal" evidence="13">
    <location>
        <begin position="892"/>
        <end position="1048"/>
    </location>
</feature>
<evidence type="ECO:0000313" key="14">
    <source>
        <dbReference type="EMBL" id="KAH0556028.1"/>
    </source>
</evidence>
<sequence>FALCPIRDNPIGSLKDILESFSSPPDVKPRSREGEVNGGAMQPAKRRKVINEAEPGGEFLGNECAVLMRMEVDNKENTGLTSRTTTVQKSTSYLGGIEVIDLLDDEDDNKVEAHPTEQETTTGQVVGRYHQQIFDGGSSASIAQSGDVPPRGVMAGSINNNKREADEEEEELNEAVHHVMRSTMPDLNDDETNWMDQIIHGRPSANGTANLLEVDAHGNVQLTREELMDYLSNLENRPGHVKRKRRLIKAKDLRRENRGVSEIRGAVDTGESLTMTSALAKPNPSRQDIELNGDKEDDKDGAEDVDPVQEEKDRVIEAARRLGCKRKKKLVTRHEEILDDAVPNGQETEATADVGVKSDPGEIVIIAEGPDGHPHRYRRVEELKSFWTVPGMTTPLLDHQILGVDWMVNDKELAEKGLHGGLVADMMGLGKTFVNTVQTMQAIATMVLNKPPADSRPKEPRVTLIVAPTALLQQWKEEIEQHTAEGTFDIFIHHGNNKIKSVQHLRNQDVVITSYHTIMQSHPKTKRPSRRMTKEEIQEWWDEQWETRKEFHRVKFWRVILDESHSIKNYRARTSAACTSLRAVHKWAISGTPIQNSLFDMYPIFRFLGNRFSELPVFKSIFSISRCNGASRAAKAMQVELAHIMMRRKKEDMLCGRKLLDLTPKVVSITEVEFSREERQLYRVIEAKTIQQVNALRRNVGGESEFFLYALVLLMRLRQICNHPYLIMDAIKKDYSIDDIKAALEQETVINPIEEPDDDEDLPENVMGAISQHRPAVGTNSGLRQVLQIAQTEAAGESGQCLICMDVPEDPVTTNCRHIFCQGCITTVIQRAAMDDGDGAKCPSCQQEITDQELRAYLPKQEGFEGIEESLNNKHWLDRVKTLMPSAKMKALMEQLRVWRETRPDDKIIIFSQFVKMLDLVDLICKDSGYETVQYTGGISLKQREEALRRFKHDPDCNVMLISLRAGGVGLNLTQANLVISVDMWWNAAVEHQAFDRVHRLGQTKDVIVRRLVVKETVEQRIRELQERKLKVAAAAMGEGLMRVKKLGMRELMGLFVS</sequence>